<dbReference type="PROSITE" id="PS51273">
    <property type="entry name" value="GATASE_TYPE_1"/>
    <property type="match status" value="1"/>
</dbReference>
<dbReference type="PANTHER" id="PTHR43235">
    <property type="entry name" value="GLUTAMINE AMIDOTRANSFERASE PB2B2.05-RELATED"/>
    <property type="match status" value="1"/>
</dbReference>
<protein>
    <submittedName>
        <fullName evidence="1">Gamma-glutamyl-gamma-aminobutyrate hydrolase</fullName>
    </submittedName>
</protein>
<dbReference type="PANTHER" id="PTHR43235:SF1">
    <property type="entry name" value="GLUTAMINE AMIDOTRANSFERASE PB2B2.05-RELATED"/>
    <property type="match status" value="1"/>
</dbReference>
<gene>
    <name evidence="1" type="ORF">WR164_15740</name>
</gene>
<comment type="caution">
    <text evidence="1">The sequence shown here is derived from an EMBL/GenBank/DDBJ whole genome shotgun (WGS) entry which is preliminary data.</text>
</comment>
<evidence type="ECO:0000313" key="1">
    <source>
        <dbReference type="EMBL" id="GLB47595.1"/>
    </source>
</evidence>
<name>A0A9W6B3Z1_9LACO</name>
<proteinExistence type="predicted"/>
<evidence type="ECO:0000313" key="2">
    <source>
        <dbReference type="Proteomes" id="UP001144204"/>
    </source>
</evidence>
<dbReference type="InterPro" id="IPR011697">
    <property type="entry name" value="Peptidase_C26"/>
</dbReference>
<sequence length="254" mass="28635">MRIGISAQPSFSYTSGFKMIRSEFPQSVLDVCSKMHVTPIIMPATQSDEDIISILKMVDGVIITGGSDVSSDLYGQHHLDFQKIDAMPSQSRKRDLFELRLIKLATHFNKPVLGICRGIQIINVAFGGTLYQDIDTYFDDLSHQIKHFQDDESSKPTHYVDIKRESMLYDSVGSRPKVNSFHHQAIDQVGHGLSVVAKAPDGVIEGVESADNLVQGVQWHPEQLWKKHPIQENIFKDFFSRAKSLTRSSYTRVV</sequence>
<dbReference type="RefSeq" id="WP_286137131.1">
    <property type="nucleotide sequence ID" value="NZ_BRPL01000004.1"/>
</dbReference>
<dbReference type="SUPFAM" id="SSF52317">
    <property type="entry name" value="Class I glutamine amidotransferase-like"/>
    <property type="match status" value="1"/>
</dbReference>
<dbReference type="AlphaFoldDB" id="A0A9W6B3Z1"/>
<dbReference type="Gene3D" id="3.40.50.880">
    <property type="match status" value="1"/>
</dbReference>
<reference evidence="1" key="1">
    <citation type="submission" date="2022-07" db="EMBL/GenBank/DDBJ databases">
        <authorList>
            <person name="Kouya T."/>
            <person name="Ishiyama Y."/>
        </authorList>
    </citation>
    <scope>NUCLEOTIDE SEQUENCE</scope>
    <source>
        <strain evidence="1">WR16-4</strain>
    </source>
</reference>
<dbReference type="GO" id="GO:0033969">
    <property type="term" value="F:gamma-glutamyl-gamma-aminobutyrate hydrolase activity"/>
    <property type="evidence" value="ECO:0007669"/>
    <property type="project" value="TreeGrafter"/>
</dbReference>
<dbReference type="Pfam" id="PF07722">
    <property type="entry name" value="Peptidase_C26"/>
    <property type="match status" value="1"/>
</dbReference>
<dbReference type="EMBL" id="BRPL01000004">
    <property type="protein sequence ID" value="GLB47595.1"/>
    <property type="molecule type" value="Genomic_DNA"/>
</dbReference>
<keyword evidence="1" id="KW-0378">Hydrolase</keyword>
<accession>A0A9W6B3Z1</accession>
<dbReference type="CDD" id="cd01745">
    <property type="entry name" value="GATase1_2"/>
    <property type="match status" value="1"/>
</dbReference>
<keyword evidence="2" id="KW-1185">Reference proteome</keyword>
<dbReference type="InterPro" id="IPR044668">
    <property type="entry name" value="PuuD-like"/>
</dbReference>
<organism evidence="1 2">
    <name type="scientific">Philodulcilactobacillus myokoensis</name>
    <dbReference type="NCBI Taxonomy" id="2929573"/>
    <lineage>
        <taxon>Bacteria</taxon>
        <taxon>Bacillati</taxon>
        <taxon>Bacillota</taxon>
        <taxon>Bacilli</taxon>
        <taxon>Lactobacillales</taxon>
        <taxon>Lactobacillaceae</taxon>
        <taxon>Philodulcilactobacillus</taxon>
    </lineage>
</organism>
<dbReference type="GO" id="GO:0006598">
    <property type="term" value="P:polyamine catabolic process"/>
    <property type="evidence" value="ECO:0007669"/>
    <property type="project" value="TreeGrafter"/>
</dbReference>
<dbReference type="GO" id="GO:0005829">
    <property type="term" value="C:cytosol"/>
    <property type="evidence" value="ECO:0007669"/>
    <property type="project" value="TreeGrafter"/>
</dbReference>
<reference evidence="1" key="2">
    <citation type="journal article" date="2023" name="PLoS ONE">
        <title>Philodulcilactobacillus myokoensis gen. nov., sp. nov., a fructophilic, acidophilic, and agar-phobic lactic acid bacterium isolated from fermented vegetable extracts.</title>
        <authorList>
            <person name="Kouya T."/>
            <person name="Ishiyama Y."/>
            <person name="Ohashi S."/>
            <person name="Kumakubo R."/>
            <person name="Yamazaki T."/>
            <person name="Otaki T."/>
        </authorList>
    </citation>
    <scope>NUCLEOTIDE SEQUENCE</scope>
    <source>
        <strain evidence="1">WR16-4</strain>
    </source>
</reference>
<dbReference type="Proteomes" id="UP001144204">
    <property type="component" value="Unassembled WGS sequence"/>
</dbReference>
<dbReference type="InterPro" id="IPR029062">
    <property type="entry name" value="Class_I_gatase-like"/>
</dbReference>